<dbReference type="PANTHER" id="PTHR46599:SF3">
    <property type="entry name" value="PIGGYBAC TRANSPOSABLE ELEMENT-DERIVED PROTEIN 4"/>
    <property type="match status" value="1"/>
</dbReference>
<feature type="region of interest" description="Disordered" evidence="1">
    <location>
        <begin position="140"/>
        <end position="172"/>
    </location>
</feature>
<feature type="compositionally biased region" description="Low complexity" evidence="1">
    <location>
        <begin position="82"/>
        <end position="104"/>
    </location>
</feature>
<protein>
    <recommendedName>
        <fullName evidence="2">PiggyBac transposable element-derived protein domain-containing protein</fullName>
    </recommendedName>
</protein>
<evidence type="ECO:0000259" key="2">
    <source>
        <dbReference type="Pfam" id="PF13843"/>
    </source>
</evidence>
<accession>W2K8P5</accession>
<gene>
    <name evidence="3" type="ORF">L917_18638</name>
</gene>
<feature type="region of interest" description="Disordered" evidence="1">
    <location>
        <begin position="186"/>
        <end position="212"/>
    </location>
</feature>
<dbReference type="AlphaFoldDB" id="W2K8P5"/>
<name>W2K8P5_PHYNI</name>
<dbReference type="VEuPathDB" id="FungiDB:PPTG_07264"/>
<dbReference type="Pfam" id="PF13843">
    <property type="entry name" value="DDE_Tnp_1_7"/>
    <property type="match status" value="1"/>
</dbReference>
<feature type="compositionally biased region" description="Low complexity" evidence="1">
    <location>
        <begin position="63"/>
        <end position="72"/>
    </location>
</feature>
<dbReference type="Proteomes" id="UP000054423">
    <property type="component" value="Unassembled WGS sequence"/>
</dbReference>
<feature type="domain" description="PiggyBac transposable element-derived protein" evidence="2">
    <location>
        <begin position="320"/>
        <end position="407"/>
    </location>
</feature>
<proteinExistence type="predicted"/>
<feature type="region of interest" description="Disordered" evidence="1">
    <location>
        <begin position="55"/>
        <end position="104"/>
    </location>
</feature>
<dbReference type="OrthoDB" id="127622at2759"/>
<dbReference type="VEuPathDB" id="FungiDB:PPTG_17012"/>
<dbReference type="PANTHER" id="PTHR46599">
    <property type="entry name" value="PIGGYBAC TRANSPOSABLE ELEMENT-DERIVED PROTEIN 4"/>
    <property type="match status" value="1"/>
</dbReference>
<feature type="region of interest" description="Disordered" evidence="1">
    <location>
        <begin position="545"/>
        <end position="575"/>
    </location>
</feature>
<feature type="compositionally biased region" description="Acidic residues" evidence="1">
    <location>
        <begin position="144"/>
        <end position="160"/>
    </location>
</feature>
<dbReference type="InterPro" id="IPR029526">
    <property type="entry name" value="PGBD"/>
</dbReference>
<dbReference type="VEuPathDB" id="FungiDB:PPTG_05564"/>
<evidence type="ECO:0000313" key="3">
    <source>
        <dbReference type="EMBL" id="ETL80914.1"/>
    </source>
</evidence>
<evidence type="ECO:0000256" key="1">
    <source>
        <dbReference type="SAM" id="MobiDB-lite"/>
    </source>
</evidence>
<organism evidence="3">
    <name type="scientific">Phytophthora nicotianae</name>
    <name type="common">Potato buckeye rot agent</name>
    <name type="synonym">Phytophthora parasitica</name>
    <dbReference type="NCBI Taxonomy" id="4792"/>
    <lineage>
        <taxon>Eukaryota</taxon>
        <taxon>Sar</taxon>
        <taxon>Stramenopiles</taxon>
        <taxon>Oomycota</taxon>
        <taxon>Peronosporomycetes</taxon>
        <taxon>Peronosporales</taxon>
        <taxon>Peronosporaceae</taxon>
        <taxon>Phytophthora</taxon>
    </lineage>
</organism>
<dbReference type="VEuPathDB" id="FungiDB:PPTG_05565"/>
<sequence>MPASLGKPVFCARDQAFRSVWRELKAEGANPNGTEGVDFFLGLEAVLDFYARNHDGDSDDSTDGSTIDTNTSFNSEEPVRLTTPTLCPTTPTTPTTRMTTPPSIVTTTLTSSQTAVATPMATPTRSAPSRLVLIPTSPHVGISADEDTAEDGTGDDDTGDENSVFGEGDSAGEYGAQIASDEDEVDFGAMDSGDDAAQDDQEPGEDGEIVPDLLVDDGKTVAPEPTEMEITDEILLAGQFLERLGGQRAVLADNREVKALGEMSSTGWEAAKQPDTHEYMQLPYAPVSNRGSYPGLRQGRHSSWNVWLRPQPRPIPADLENLHFNPNNHELAKKDRAWKIRKIVEVVQTTFECGYVAPSHLALDEAILPSRSSFNKTRVYLKDTPHKWGTKMFVLCSAVTAYCIRYDYRKWLHCAFYKHKEEKPMSHVVYMKTLHLQLCQLQALDIYEGNQFGAVIGNTSASGTTDHRKQRWCCTYCPTSFSVFEVTSTYYCNECNKFGPIFLCLRSHRKVRGVAATCWDIWHRDWKYGCLIPVEYAGKFRVRPPGCRSADDQSTGERTPTPKKRRRTCDASDDE</sequence>
<dbReference type="EMBL" id="KI682596">
    <property type="protein sequence ID" value="ETL80914.1"/>
    <property type="molecule type" value="Genomic_DNA"/>
</dbReference>
<reference evidence="3" key="1">
    <citation type="submission" date="2013-11" db="EMBL/GenBank/DDBJ databases">
        <title>The Genome Sequence of Phytophthora parasitica CHvinca01.</title>
        <authorList>
            <consortium name="The Broad Institute Genomics Platform"/>
            <person name="Russ C."/>
            <person name="Tyler B."/>
            <person name="Panabieres F."/>
            <person name="Shan W."/>
            <person name="Tripathy S."/>
            <person name="Grunwald N."/>
            <person name="Machado M."/>
            <person name="Johnson C.S."/>
            <person name="Arredondo F."/>
            <person name="Hong C."/>
            <person name="Coffey M."/>
            <person name="Young S.K."/>
            <person name="Zeng Q."/>
            <person name="Gargeya S."/>
            <person name="Fitzgerald M."/>
            <person name="Abouelleil A."/>
            <person name="Alvarado L."/>
            <person name="Chapman S.B."/>
            <person name="Gainer-Dewar J."/>
            <person name="Goldberg J."/>
            <person name="Griggs A."/>
            <person name="Gujja S."/>
            <person name="Hansen M."/>
            <person name="Howarth C."/>
            <person name="Imamovic A."/>
            <person name="Ireland A."/>
            <person name="Larimer J."/>
            <person name="McCowan C."/>
            <person name="Murphy C."/>
            <person name="Pearson M."/>
            <person name="Poon T.W."/>
            <person name="Priest M."/>
            <person name="Roberts A."/>
            <person name="Saif S."/>
            <person name="Shea T."/>
            <person name="Sykes S."/>
            <person name="Wortman J."/>
            <person name="Nusbaum C."/>
            <person name="Birren B."/>
        </authorList>
    </citation>
    <scope>NUCLEOTIDE SEQUENCE [LARGE SCALE GENOMIC DNA]</scope>
    <source>
        <strain evidence="3">CHvinca01</strain>
    </source>
</reference>
<feature type="compositionally biased region" description="Acidic residues" evidence="1">
    <location>
        <begin position="186"/>
        <end position="209"/>
    </location>
</feature>